<dbReference type="GO" id="GO:0034632">
    <property type="term" value="F:retinol transmembrane transporter activity"/>
    <property type="evidence" value="ECO:0007669"/>
    <property type="project" value="InterPro"/>
</dbReference>
<evidence type="ECO:0000256" key="12">
    <source>
        <dbReference type="ARBA" id="ARBA00023136"/>
    </source>
</evidence>
<dbReference type="PROSITE" id="PS51644">
    <property type="entry name" value="HTH_OST"/>
    <property type="match status" value="2"/>
</dbReference>
<keyword evidence="3" id="KW-0813">Transport</keyword>
<evidence type="ECO:0000259" key="17">
    <source>
        <dbReference type="PROSITE" id="PS51644"/>
    </source>
</evidence>
<feature type="transmembrane region" description="Helical" evidence="15">
    <location>
        <begin position="370"/>
        <end position="389"/>
    </location>
</feature>
<evidence type="ECO:0000256" key="9">
    <source>
        <dbReference type="ARBA" id="ARBA00022871"/>
    </source>
</evidence>
<dbReference type="Gene3D" id="2.30.30.140">
    <property type="match status" value="3"/>
</dbReference>
<dbReference type="EMBL" id="REGW02000001">
    <property type="protein sequence ID" value="KAE8300757.1"/>
    <property type="molecule type" value="Genomic_DNA"/>
</dbReference>
<keyword evidence="10" id="KW-0694">RNA-binding</keyword>
<dbReference type="GO" id="GO:0007283">
    <property type="term" value="P:spermatogenesis"/>
    <property type="evidence" value="ECO:0007669"/>
    <property type="project" value="UniProtKB-KW"/>
</dbReference>
<dbReference type="GO" id="GO:0071939">
    <property type="term" value="P:vitamin A import into cell"/>
    <property type="evidence" value="ECO:0007669"/>
    <property type="project" value="TreeGrafter"/>
</dbReference>
<dbReference type="Pfam" id="PF12872">
    <property type="entry name" value="OST-HTH"/>
    <property type="match status" value="1"/>
</dbReference>
<feature type="transmembrane region" description="Helical" evidence="15">
    <location>
        <begin position="545"/>
        <end position="569"/>
    </location>
</feature>
<evidence type="ECO:0000256" key="15">
    <source>
        <dbReference type="SAM" id="Phobius"/>
    </source>
</evidence>
<comment type="subcellular location">
    <subcellularLocation>
        <location evidence="2">Cell membrane</location>
        <topology evidence="2">Multi-pass membrane protein</topology>
    </subcellularLocation>
    <subcellularLocation>
        <location evidence="1">Cytoplasm</location>
    </subcellularLocation>
</comment>
<dbReference type="GO" id="GO:0038023">
    <property type="term" value="F:signaling receptor activity"/>
    <property type="evidence" value="ECO:0007669"/>
    <property type="project" value="InterPro"/>
</dbReference>
<dbReference type="InterPro" id="IPR025605">
    <property type="entry name" value="OST-HTH/LOTUS_dom"/>
</dbReference>
<feature type="region of interest" description="Disordered" evidence="14">
    <location>
        <begin position="885"/>
        <end position="912"/>
    </location>
</feature>
<name>A0A6G0JAX8_LARCR</name>
<feature type="transmembrane region" description="Helical" evidence="15">
    <location>
        <begin position="132"/>
        <end position="158"/>
    </location>
</feature>
<feature type="compositionally biased region" description="Low complexity" evidence="14">
    <location>
        <begin position="1000"/>
        <end position="1017"/>
    </location>
</feature>
<evidence type="ECO:0000256" key="4">
    <source>
        <dbReference type="ARBA" id="ARBA00022475"/>
    </source>
</evidence>
<evidence type="ECO:0000256" key="14">
    <source>
        <dbReference type="SAM" id="MobiDB-lite"/>
    </source>
</evidence>
<dbReference type="PROSITE" id="PS50304">
    <property type="entry name" value="TUDOR"/>
    <property type="match status" value="1"/>
</dbReference>
<evidence type="ECO:0000256" key="1">
    <source>
        <dbReference type="ARBA" id="ARBA00004496"/>
    </source>
</evidence>
<keyword evidence="13" id="KW-0675">Receptor</keyword>
<dbReference type="InterPro" id="IPR035437">
    <property type="entry name" value="SNase_OB-fold_sf"/>
</dbReference>
<dbReference type="GO" id="GO:0003723">
    <property type="term" value="F:RNA binding"/>
    <property type="evidence" value="ECO:0007669"/>
    <property type="project" value="UniProtKB-KW"/>
</dbReference>
<dbReference type="Gene3D" id="3.30.420.610">
    <property type="entry name" value="LOTUS domain-like"/>
    <property type="match status" value="3"/>
</dbReference>
<keyword evidence="11 15" id="KW-1133">Transmembrane helix</keyword>
<evidence type="ECO:0000256" key="6">
    <source>
        <dbReference type="ARBA" id="ARBA00022692"/>
    </source>
</evidence>
<evidence type="ECO:0000256" key="2">
    <source>
        <dbReference type="ARBA" id="ARBA00004651"/>
    </source>
</evidence>
<dbReference type="InterPro" id="IPR026612">
    <property type="entry name" value="STRA6-like"/>
</dbReference>
<evidence type="ECO:0000256" key="13">
    <source>
        <dbReference type="ARBA" id="ARBA00023170"/>
    </source>
</evidence>
<evidence type="ECO:0000256" key="5">
    <source>
        <dbReference type="ARBA" id="ARBA00022490"/>
    </source>
</evidence>
<keyword evidence="9" id="KW-0744">Spermatogenesis</keyword>
<dbReference type="GO" id="GO:0005886">
    <property type="term" value="C:plasma membrane"/>
    <property type="evidence" value="ECO:0007669"/>
    <property type="project" value="UniProtKB-SubCell"/>
</dbReference>
<keyword evidence="8" id="KW-0221">Differentiation</keyword>
<evidence type="ECO:0000313" key="18">
    <source>
        <dbReference type="EMBL" id="KAE8300757.1"/>
    </source>
</evidence>
<evidence type="ECO:0000259" key="16">
    <source>
        <dbReference type="PROSITE" id="PS50304"/>
    </source>
</evidence>
<dbReference type="Gene3D" id="2.40.50.90">
    <property type="match status" value="3"/>
</dbReference>
<dbReference type="InterPro" id="IPR041966">
    <property type="entry name" value="LOTUS-like"/>
</dbReference>
<dbReference type="PANTHER" id="PTHR21444:SF17">
    <property type="entry name" value="STIMULATED BY RETINOIC ACID GENE 6 PROTEIN-LIKE"/>
    <property type="match status" value="1"/>
</dbReference>
<evidence type="ECO:0000256" key="10">
    <source>
        <dbReference type="ARBA" id="ARBA00022884"/>
    </source>
</evidence>
<feature type="domain" description="HTH OST-type" evidence="17">
    <location>
        <begin position="705"/>
        <end position="777"/>
    </location>
</feature>
<evidence type="ECO:0000256" key="3">
    <source>
        <dbReference type="ARBA" id="ARBA00022448"/>
    </source>
</evidence>
<feature type="transmembrane region" description="Helical" evidence="15">
    <location>
        <begin position="501"/>
        <end position="524"/>
    </location>
</feature>
<accession>A0A6G0JAX8</accession>
<keyword evidence="5" id="KW-0963">Cytoplasm</keyword>
<proteinExistence type="predicted"/>
<keyword evidence="19" id="KW-1185">Reference proteome</keyword>
<feature type="transmembrane region" description="Helical" evidence="15">
    <location>
        <begin position="340"/>
        <end position="358"/>
    </location>
</feature>
<feature type="domain" description="Tudor" evidence="16">
    <location>
        <begin position="1525"/>
        <end position="1582"/>
    </location>
</feature>
<evidence type="ECO:0000256" key="8">
    <source>
        <dbReference type="ARBA" id="ARBA00022782"/>
    </source>
</evidence>
<feature type="transmembrane region" description="Helical" evidence="15">
    <location>
        <begin position="40"/>
        <end position="62"/>
    </location>
</feature>
<gene>
    <name evidence="18" type="ORF">D5F01_LYC00904</name>
</gene>
<feature type="transmembrane region" description="Helical" evidence="15">
    <location>
        <begin position="463"/>
        <end position="489"/>
    </location>
</feature>
<evidence type="ECO:0000256" key="11">
    <source>
        <dbReference type="ARBA" id="ARBA00022989"/>
    </source>
</evidence>
<dbReference type="Pfam" id="PF14752">
    <property type="entry name" value="RBP_receptor"/>
    <property type="match status" value="3"/>
</dbReference>
<feature type="domain" description="HTH OST-type" evidence="17">
    <location>
        <begin position="1170"/>
        <end position="1240"/>
    </location>
</feature>
<feature type="region of interest" description="Disordered" evidence="14">
    <location>
        <begin position="981"/>
        <end position="1048"/>
    </location>
</feature>
<reference evidence="18 19" key="1">
    <citation type="submission" date="2019-07" db="EMBL/GenBank/DDBJ databases">
        <title>Chromosome genome assembly for large yellow croaker.</title>
        <authorList>
            <person name="Xiao S."/>
        </authorList>
    </citation>
    <scope>NUCLEOTIDE SEQUENCE [LARGE SCALE GENOMIC DNA]</scope>
    <source>
        <strain evidence="18">JMULYC20181020</strain>
        <tissue evidence="18">Muscle</tissue>
    </source>
</reference>
<evidence type="ECO:0000256" key="7">
    <source>
        <dbReference type="ARBA" id="ARBA00022737"/>
    </source>
</evidence>
<sequence>MKRLWRGQKGFLPEKFHNPRSAVSVASITRYSGWQIAFTLWGYLIVHFVHFLFALLFVYLLVLPIQHGRIVSMLTNIGIILLTISLVISLVVLQVVLVQIFFLQEKMSPTDKEKPLALNNTKAFHCFNYFFFFYNVVMGIGNCILRLLCSMVVGTWLVSRIDRTIMQRGYESMDAGYSTWVGMIFADHYHNNPVMVCFCQLLVSKKFERQTVSAYSSFDNTPSESPVNSQARRRWMLFYTLLRNPHLILLRKHHLSSSSSLQTPSSSSSQSVLQACSIMASQTQSRQAASKPLPVLITGVFSFLQKRAERLGIDHRLPFLGRRFAIVVPLDTIGSISNRWSYGFAFGAVSYSVMELFYKNHIRLKVPPWATAIVYLISALEVGLVYFPFFACLSTPFRTTGAVLGILYSLSCKPMSWFQRKVYEWDPNFKFPNRIIGTSIIALICLYRASITKYSGWQIAFTLWGYLIVHFVLFVFALFIGSVVLSIQHGIINIINDIGSILLPISLVISLVVLQVVLVQIFFLQEKMSPTDKDKPLALNNRKAFHCFNYFFFFYNVVIGIGHCMLRLLCSMVVGTCLVSRIDRTIMQNGYESMDFGYRVWVGMIFADHYHNNPVMVCFCQLLVSNKFERQTVSAYSTLDNTPSGQKALDVVLYLTEEPSSDPAQKAPPLLIFITTDIITISPRKKSLSATSWLKLQCVFIRMSDSESIKKMLRSVLQSSKEGVSMNSLQSEYRSLCGEGIPLKKLGFSTLEDYLRSIPSVVRLDYRMGELKCFAAVCEETAHIAELVARQKSSKKSGRSQVVNCKMRFKPSNPYMLNVRPRSSLRQPSASGASNWIANRPRSHGGYRGCSASGDYRQLDQRLSSITPVEHRQPSPPAVKQFVISDRKEKSSANCQKPQEKPPEQVSRPNQSQSSLYAVELVQSRVTKLLEKYCSGLWMTKLSVVYSEMFNEKLHPQALIDLEKWTHICMVEKLSSNSRADSLIYPPLQPKPSTLHRRSTTPPTSTTNSSTVTTPISSRPPTPEQLSSSCPTSPVPKPRLSPQSPLAKPTFIFPPQPGAVSSGKLLPSVRLRNPAHKPALAPQQPPCAKLAINANGECNDNHNLSTTNLNHRQNRKPLAPVWAGSASNNATPLSSGLRPGSDILPLLKVTFSPSSDSAPCPSSKSSAAVVSAEVRQRIKELLDKYSNGLWAHALPKLFMDTYKMTFPEHILQNLSLLLDICTVEYPVLNDKKKAILYNSSRADMEVTGSQENQQSRNHPLPSGLEVLAPVVPPCLVLPSDQYPSVLISDALSSNAVTLRYVGENYSNAQEAMEDAMHSFYSQRSAHPPLSDPVVGQLVAVRGEDGKEMARAQVMEVMAQNKVKVYYVDHGFSVETSGTNVLELHQHFISLPFQATNVRLAGLEAFSSHPLVLSTLDKSAVGKILLMETLEPCEQNEMPMTVLYDTSQDDDININSTCLKALQDDTMNNPLTVNAIYKDVCVTNVCADGIIYCQLPSRGTARLSKLLDETEAIFTSQMTSESLVSRPFSGKFCLVRHKGRWSRVEITNMYGNRVMEILFIDLGVSATVEVTDLREIPPTFLKDFTVIPPQAIKCRLADVTVPEGDWSPEAVLWVKEAILGTEDCRMKILKLDRHKGDLLVSMYLFIGTDGQELDKSINHQLSKSELWHKLTTQNNNNTITSNTLGVDTVKNVTPGSLVPNPILKASMRPLHGAKDSDMTTKTGMQPLPMPPALELPQPGQNMDVFVPVACHPGYFVLQLWQDLHKLVVLMGEMILYYNRTWKTSAAIHIEKGEIYAARIDKNWHRVQVRGILSTGLVSVYELDYGKHELVRSTMLQPLVEEFRQLPFQAITAQLAGVIQQQWSEETSMVFRNHVEDRALVAQVERVQELSEVKGELWERRLTVYLVDTTLEKRDLWIHNLIADIGGELTSAA</sequence>
<dbReference type="CDD" id="cd09974">
    <property type="entry name" value="LOTUS_3_TDRD7"/>
    <property type="match status" value="1"/>
</dbReference>
<feature type="transmembrane region" description="Helical" evidence="15">
    <location>
        <begin position="431"/>
        <end position="451"/>
    </location>
</feature>
<evidence type="ECO:0000313" key="19">
    <source>
        <dbReference type="Proteomes" id="UP000424527"/>
    </source>
</evidence>
<keyword evidence="4" id="KW-1003">Cell membrane</keyword>
<dbReference type="SMART" id="SM00333">
    <property type="entry name" value="TUDOR"/>
    <property type="match status" value="3"/>
</dbReference>
<keyword evidence="12 15" id="KW-0472">Membrane</keyword>
<protein>
    <submittedName>
        <fullName evidence="18">Tudor domain-containing protein 7B</fullName>
    </submittedName>
</protein>
<dbReference type="InterPro" id="IPR037978">
    <property type="entry name" value="TDRD7_LOTUS_3"/>
</dbReference>
<feature type="transmembrane region" description="Helical" evidence="15">
    <location>
        <begin position="74"/>
        <end position="102"/>
    </location>
</feature>
<dbReference type="GO" id="GO:0030154">
    <property type="term" value="P:cell differentiation"/>
    <property type="evidence" value="ECO:0007669"/>
    <property type="project" value="UniProtKB-KW"/>
</dbReference>
<comment type="caution">
    <text evidence="18">The sequence shown here is derived from an EMBL/GenBank/DDBJ whole genome shotgun (WGS) entry which is preliminary data.</text>
</comment>
<dbReference type="SUPFAM" id="SSF63748">
    <property type="entry name" value="Tudor/PWWP/MBT"/>
    <property type="match status" value="3"/>
</dbReference>
<keyword evidence="6 15" id="KW-0812">Transmembrane</keyword>
<organism evidence="18 19">
    <name type="scientific">Larimichthys crocea</name>
    <name type="common">Large yellow croaker</name>
    <name type="synonym">Pseudosciaena crocea</name>
    <dbReference type="NCBI Taxonomy" id="215358"/>
    <lineage>
        <taxon>Eukaryota</taxon>
        <taxon>Metazoa</taxon>
        <taxon>Chordata</taxon>
        <taxon>Craniata</taxon>
        <taxon>Vertebrata</taxon>
        <taxon>Euteleostomi</taxon>
        <taxon>Actinopterygii</taxon>
        <taxon>Neopterygii</taxon>
        <taxon>Teleostei</taxon>
        <taxon>Neoteleostei</taxon>
        <taxon>Acanthomorphata</taxon>
        <taxon>Eupercaria</taxon>
        <taxon>Sciaenidae</taxon>
        <taxon>Larimichthys</taxon>
    </lineage>
</organism>
<dbReference type="PANTHER" id="PTHR21444">
    <property type="entry name" value="COILED-COIL DOMAIN-CONTAINING PROTEIN 180"/>
    <property type="match status" value="1"/>
</dbReference>
<dbReference type="GO" id="GO:0005737">
    <property type="term" value="C:cytoplasm"/>
    <property type="evidence" value="ECO:0007669"/>
    <property type="project" value="UniProtKB-SubCell"/>
</dbReference>
<dbReference type="Pfam" id="PF00567">
    <property type="entry name" value="TUDOR"/>
    <property type="match status" value="3"/>
</dbReference>
<dbReference type="InterPro" id="IPR002999">
    <property type="entry name" value="Tudor"/>
</dbReference>
<feature type="transmembrane region" description="Helical" evidence="15">
    <location>
        <begin position="401"/>
        <end position="419"/>
    </location>
</feature>
<dbReference type="Proteomes" id="UP000424527">
    <property type="component" value="Unassembled WGS sequence"/>
</dbReference>
<keyword evidence="7" id="KW-0677">Repeat</keyword>